<dbReference type="Proteomes" id="UP000025238">
    <property type="component" value="Chromosome"/>
</dbReference>
<evidence type="ECO:0000259" key="1">
    <source>
        <dbReference type="Pfam" id="PF14258"/>
    </source>
</evidence>
<sequence length="390" mass="43962">MTRPRVRLLTAAVVLLFGLLIIWLAGQLQPYEDVVEHGPAPQARSNDYLAAELFLRDLGLRVTHHEGVAGLESLSASGQTLLLLGDRRNMTPGQTDRVLDWAAAGGHLVIVAERLWDEKTGKSGDLLLDQLNLQQYSTRDLDNDTQVPQPSAAEQHPQLTKLYLENESAPAYLAFDTDFHLYDADNRAHAWANSAGATHMLQLQHGEGLVTALTDSWIWQNRNIDQYDHAWLLWYLTQDSEVTLVHRSEHDSLLAQLRRHFPELLTALGLLMLFALWHAGQRFGPQLSPANPARRQLQEHLRGSAEFLLRHEREQSLLQRLQQDIQRRASQCHPGFAQLPLSGQLTLLAQLSSLPPASIEQAMRPLPQQRLSATEFTRQVAHLQTLRNAL</sequence>
<feature type="domain" description="DUF4350" evidence="1">
    <location>
        <begin position="43"/>
        <end position="237"/>
    </location>
</feature>
<organism evidence="2 3">
    <name type="scientific">Stutzerimonas stutzeri</name>
    <name type="common">Pseudomonas stutzeri</name>
    <dbReference type="NCBI Taxonomy" id="316"/>
    <lineage>
        <taxon>Bacteria</taxon>
        <taxon>Pseudomonadati</taxon>
        <taxon>Pseudomonadota</taxon>
        <taxon>Gammaproteobacteria</taxon>
        <taxon>Pseudomonadales</taxon>
        <taxon>Pseudomonadaceae</taxon>
        <taxon>Stutzerimonas</taxon>
    </lineage>
</organism>
<dbReference type="AlphaFoldDB" id="A0A023WW71"/>
<dbReference type="InterPro" id="IPR029062">
    <property type="entry name" value="Class_I_gatase-like"/>
</dbReference>
<gene>
    <name evidence="2" type="ORF">UIB01_16380</name>
</gene>
<accession>A0A023WW71</accession>
<dbReference type="PATRIC" id="fig|316.97.peg.3278"/>
<dbReference type="EMBL" id="CP007509">
    <property type="protein sequence ID" value="AHY43965.1"/>
    <property type="molecule type" value="Genomic_DNA"/>
</dbReference>
<dbReference type="SUPFAM" id="SSF52317">
    <property type="entry name" value="Class I glutamine amidotransferase-like"/>
    <property type="match status" value="1"/>
</dbReference>
<dbReference type="KEGG" id="pstu:UIB01_16380"/>
<reference evidence="2 3" key="1">
    <citation type="submission" date="2014-03" db="EMBL/GenBank/DDBJ databases">
        <title>Complete genome sequence of Pseudomonas stutzeri 19SMN4.</title>
        <authorList>
            <person name="Brunet-Galmes I."/>
            <person name="Nogales B."/>
            <person name="Busquets A."/>
            <person name="Pena A."/>
            <person name="Gomila M."/>
            <person name="Garcia-Valdes E."/>
            <person name="Lalucat J."/>
            <person name="Bennasar A."/>
            <person name="Bosch R."/>
        </authorList>
    </citation>
    <scope>NUCLEOTIDE SEQUENCE [LARGE SCALE GENOMIC DNA]</scope>
    <source>
        <strain evidence="2 3">19SMN4</strain>
    </source>
</reference>
<protein>
    <recommendedName>
        <fullName evidence="1">DUF4350 domain-containing protein</fullName>
    </recommendedName>
</protein>
<dbReference type="Pfam" id="PF14258">
    <property type="entry name" value="DUF4350"/>
    <property type="match status" value="1"/>
</dbReference>
<dbReference type="InterPro" id="IPR025646">
    <property type="entry name" value="DUF4350"/>
</dbReference>
<proteinExistence type="predicted"/>
<evidence type="ECO:0000313" key="2">
    <source>
        <dbReference type="EMBL" id="AHY43965.1"/>
    </source>
</evidence>
<name>A0A023WW71_STUST</name>
<evidence type="ECO:0000313" key="3">
    <source>
        <dbReference type="Proteomes" id="UP000025238"/>
    </source>
</evidence>